<dbReference type="InterPro" id="IPR016195">
    <property type="entry name" value="Pol/histidinol_Pase-like"/>
</dbReference>
<dbReference type="InterPro" id="IPR023539">
    <property type="entry name" value="RNase_P_comp-3_arc"/>
</dbReference>
<dbReference type="STRING" id="579137.Metvu_0375"/>
<evidence type="ECO:0000256" key="7">
    <source>
        <dbReference type="SAM" id="Coils"/>
    </source>
</evidence>
<keyword evidence="2 6" id="KW-0819">tRNA processing</keyword>
<dbReference type="NCBIfam" id="NF046108">
    <property type="entry name" value="RNaseP3Mthcoc"/>
    <property type="match status" value="1"/>
</dbReference>
<dbReference type="Pfam" id="PF01876">
    <property type="entry name" value="RNase_P_p30"/>
    <property type="match status" value="1"/>
</dbReference>
<keyword evidence="3 6" id="KW-0540">Nuclease</keyword>
<evidence type="ECO:0000313" key="8">
    <source>
        <dbReference type="EMBL" id="ACX72239.1"/>
    </source>
</evidence>
<dbReference type="HOGENOM" id="CLU_074509_0_0_2"/>
<dbReference type="GO" id="GO:0004526">
    <property type="term" value="F:ribonuclease P activity"/>
    <property type="evidence" value="ECO:0007669"/>
    <property type="project" value="UniProtKB-UniRule"/>
</dbReference>
<sequence length="231" mass="27387">MMRIDINRIEKEEDIKLLSELNWDGFVFYQYDDEFDKERYNHVKEIAKNYDLKIYCGVKIRSCENLKELKNKVKKYRNNCHIILVEGGVLKVNRATVEMHEVDVLSTPERGRKDSGIDHTLARLASLHRVALEINFKNLLNKEGYERARTLLFFRNNLKLAKKFKVPVVISTDAETKYEIKNSNDLRAFLNTLIDFEYTKEILTTTYKICSFREHLMKDNVIRWGVEILED</sequence>
<evidence type="ECO:0000256" key="6">
    <source>
        <dbReference type="HAMAP-Rule" id="MF_00756"/>
    </source>
</evidence>
<comment type="subunit">
    <text evidence="6">Consists of a catalytic RNA component and at least 4-5 protein subunits.</text>
</comment>
<dbReference type="KEGG" id="mvu:Metvu_0375"/>
<proteinExistence type="inferred from homology"/>
<dbReference type="HAMAP" id="MF_00756">
    <property type="entry name" value="RNase_P_3"/>
    <property type="match status" value="1"/>
</dbReference>
<dbReference type="EC" id="3.1.26.5" evidence="6"/>
<evidence type="ECO:0000256" key="5">
    <source>
        <dbReference type="ARBA" id="ARBA00022801"/>
    </source>
</evidence>
<organism evidence="8 9">
    <name type="scientific">Methanocaldococcus vulcanius (strain ATCC 700851 / DSM 12094 / M7)</name>
    <name type="common">Methanococcus vulcanius</name>
    <dbReference type="NCBI Taxonomy" id="579137"/>
    <lineage>
        <taxon>Archaea</taxon>
        <taxon>Methanobacteriati</taxon>
        <taxon>Methanobacteriota</taxon>
        <taxon>Methanomada group</taxon>
        <taxon>Methanococci</taxon>
        <taxon>Methanococcales</taxon>
        <taxon>Methanocaldococcaceae</taxon>
        <taxon>Methanocaldococcus</taxon>
    </lineage>
</organism>
<keyword evidence="7" id="KW-0175">Coiled coil</keyword>
<keyword evidence="4 6" id="KW-0255">Endonuclease</keyword>
<gene>
    <name evidence="6" type="primary">rnp3</name>
    <name evidence="8" type="ordered locus">Metvu_0375</name>
</gene>
<keyword evidence="1 6" id="KW-0963">Cytoplasm</keyword>
<dbReference type="Proteomes" id="UP000002063">
    <property type="component" value="Chromosome"/>
</dbReference>
<comment type="similarity">
    <text evidence="6">Belongs to the eukaryotic/archaeal RNase P protein component 3 family.</text>
</comment>
<evidence type="ECO:0000256" key="2">
    <source>
        <dbReference type="ARBA" id="ARBA00022694"/>
    </source>
</evidence>
<keyword evidence="5 6" id="KW-0378">Hydrolase</keyword>
<dbReference type="AlphaFoldDB" id="C9RF87"/>
<dbReference type="GO" id="GO:0001682">
    <property type="term" value="P:tRNA 5'-leader removal"/>
    <property type="evidence" value="ECO:0007669"/>
    <property type="project" value="UniProtKB-UniRule"/>
</dbReference>
<protein>
    <recommendedName>
        <fullName evidence="6">Ribonuclease P protein component 3</fullName>
        <shortName evidence="6">RNase P component 3</shortName>
        <ecNumber evidence="6">3.1.26.5</ecNumber>
    </recommendedName>
    <alternativeName>
        <fullName evidence="6">Rpp30</fullName>
    </alternativeName>
</protein>
<evidence type="ECO:0000256" key="1">
    <source>
        <dbReference type="ARBA" id="ARBA00022490"/>
    </source>
</evidence>
<dbReference type="EMBL" id="CP001787">
    <property type="protein sequence ID" value="ACX72239.1"/>
    <property type="molecule type" value="Genomic_DNA"/>
</dbReference>
<dbReference type="InterPro" id="IPR002738">
    <property type="entry name" value="RNase_P_p30"/>
</dbReference>
<keyword evidence="9" id="KW-1185">Reference proteome</keyword>
<feature type="coiled-coil region" evidence="7">
    <location>
        <begin position="59"/>
        <end position="86"/>
    </location>
</feature>
<dbReference type="Gene3D" id="3.20.20.140">
    <property type="entry name" value="Metal-dependent hydrolases"/>
    <property type="match status" value="1"/>
</dbReference>
<evidence type="ECO:0000313" key="9">
    <source>
        <dbReference type="Proteomes" id="UP000002063"/>
    </source>
</evidence>
<accession>C9RF87</accession>
<reference evidence="8" key="1">
    <citation type="submission" date="2009-10" db="EMBL/GenBank/DDBJ databases">
        <title>Complete sequence of chromosome of Methanocaldococcus vulcanius M7.</title>
        <authorList>
            <consortium name="US DOE Joint Genome Institute"/>
            <person name="Lucas S."/>
            <person name="Copeland A."/>
            <person name="Lapidus A."/>
            <person name="Glavina del Rio T."/>
            <person name="Dalin E."/>
            <person name="Tice H."/>
            <person name="Bruce D."/>
            <person name="Goodwin L."/>
            <person name="Pitluck S."/>
            <person name="Lcollab F.I."/>
            <person name="Brettin T."/>
            <person name="Detter J.C."/>
            <person name="Han C."/>
            <person name="Tapia R."/>
            <person name="Kuske C.R."/>
            <person name="Schmutz J."/>
            <person name="Larimer F."/>
            <person name="Land M."/>
            <person name="Hauser L."/>
            <person name="Kyrpides N."/>
            <person name="Ovchinikova G."/>
            <person name="Sieprawska-Lupa M."/>
            <person name="Whitman W.B."/>
            <person name="Woyke T."/>
        </authorList>
    </citation>
    <scope>NUCLEOTIDE SEQUENCE [LARGE SCALE GENOMIC DNA]</scope>
    <source>
        <strain evidence="8">M7</strain>
    </source>
</reference>
<dbReference type="eggNOG" id="arCOG00307">
    <property type="taxonomic scope" value="Archaea"/>
</dbReference>
<dbReference type="GO" id="GO:0005737">
    <property type="term" value="C:cytoplasm"/>
    <property type="evidence" value="ECO:0007669"/>
    <property type="project" value="UniProtKB-SubCell"/>
</dbReference>
<dbReference type="SUPFAM" id="SSF89550">
    <property type="entry name" value="PHP domain-like"/>
    <property type="match status" value="1"/>
</dbReference>
<name>C9RF87_METVM</name>
<comment type="catalytic activity">
    <reaction evidence="6">
        <text>Endonucleolytic cleavage of RNA, removing 5'-extranucleotides from tRNA precursor.</text>
        <dbReference type="EC" id="3.1.26.5"/>
    </reaction>
</comment>
<dbReference type="GO" id="GO:0030677">
    <property type="term" value="C:ribonuclease P complex"/>
    <property type="evidence" value="ECO:0007669"/>
    <property type="project" value="UniProtKB-UniRule"/>
</dbReference>
<evidence type="ECO:0000256" key="4">
    <source>
        <dbReference type="ARBA" id="ARBA00022759"/>
    </source>
</evidence>
<comment type="subcellular location">
    <subcellularLocation>
        <location evidence="6">Cytoplasm</location>
    </subcellularLocation>
</comment>
<evidence type="ECO:0000256" key="3">
    <source>
        <dbReference type="ARBA" id="ARBA00022722"/>
    </source>
</evidence>
<comment type="function">
    <text evidence="6">Part of ribonuclease P, a protein complex that generates mature tRNA molecules by cleaving their 5'-ends.</text>
</comment>